<dbReference type="EMBL" id="JBHSIS010000013">
    <property type="protein sequence ID" value="MFC4856896.1"/>
    <property type="molecule type" value="Genomic_DNA"/>
</dbReference>
<organism evidence="2 3">
    <name type="scientific">Actinophytocola glycyrrhizae</name>
    <dbReference type="NCBI Taxonomy" id="2044873"/>
    <lineage>
        <taxon>Bacteria</taxon>
        <taxon>Bacillati</taxon>
        <taxon>Actinomycetota</taxon>
        <taxon>Actinomycetes</taxon>
        <taxon>Pseudonocardiales</taxon>
        <taxon>Pseudonocardiaceae</taxon>
    </lineage>
</organism>
<sequence length="167" mass="18445">MTELKIWTTRQTVRVTAPPKRVYELVADIEGWPTVFDTVAAVERLGIDRGCERFRIVERTGNTWTSVREANTKRLQVRYRRIDPPVPLESMAGLWRVETKVTGVVVALDHYFRVAEDNPETAAVAAEKIAAIGTAMLGSLRRVVDSGGAAHPPTSCSDDAAPERKAS</sequence>
<dbReference type="Pfam" id="PF10604">
    <property type="entry name" value="Polyketide_cyc2"/>
    <property type="match status" value="1"/>
</dbReference>
<name>A0ABV9S8C0_9PSEU</name>
<dbReference type="SUPFAM" id="SSF55961">
    <property type="entry name" value="Bet v1-like"/>
    <property type="match status" value="1"/>
</dbReference>
<dbReference type="InterPro" id="IPR019587">
    <property type="entry name" value="Polyketide_cyclase/dehydratase"/>
</dbReference>
<proteinExistence type="predicted"/>
<evidence type="ECO:0000313" key="2">
    <source>
        <dbReference type="EMBL" id="MFC4856896.1"/>
    </source>
</evidence>
<gene>
    <name evidence="2" type="ORF">ACFPCV_25615</name>
</gene>
<evidence type="ECO:0000256" key="1">
    <source>
        <dbReference type="SAM" id="MobiDB-lite"/>
    </source>
</evidence>
<dbReference type="Gene3D" id="3.30.530.20">
    <property type="match status" value="1"/>
</dbReference>
<keyword evidence="3" id="KW-1185">Reference proteome</keyword>
<dbReference type="Proteomes" id="UP001595859">
    <property type="component" value="Unassembled WGS sequence"/>
</dbReference>
<accession>A0ABV9S8C0</accession>
<feature type="region of interest" description="Disordered" evidence="1">
    <location>
        <begin position="146"/>
        <end position="167"/>
    </location>
</feature>
<evidence type="ECO:0000313" key="3">
    <source>
        <dbReference type="Proteomes" id="UP001595859"/>
    </source>
</evidence>
<reference evidence="3" key="1">
    <citation type="journal article" date="2019" name="Int. J. Syst. Evol. Microbiol.">
        <title>The Global Catalogue of Microorganisms (GCM) 10K type strain sequencing project: providing services to taxonomists for standard genome sequencing and annotation.</title>
        <authorList>
            <consortium name="The Broad Institute Genomics Platform"/>
            <consortium name="The Broad Institute Genome Sequencing Center for Infectious Disease"/>
            <person name="Wu L."/>
            <person name="Ma J."/>
        </authorList>
    </citation>
    <scope>NUCLEOTIDE SEQUENCE [LARGE SCALE GENOMIC DNA]</scope>
    <source>
        <strain evidence="3">ZS-22-S1</strain>
    </source>
</reference>
<dbReference type="RefSeq" id="WP_378058888.1">
    <property type="nucleotide sequence ID" value="NZ_JBHSIS010000013.1"/>
</dbReference>
<comment type="caution">
    <text evidence="2">The sequence shown here is derived from an EMBL/GenBank/DDBJ whole genome shotgun (WGS) entry which is preliminary data.</text>
</comment>
<protein>
    <submittedName>
        <fullName evidence="2">SRPBCC family protein</fullName>
    </submittedName>
</protein>
<dbReference type="InterPro" id="IPR023393">
    <property type="entry name" value="START-like_dom_sf"/>
</dbReference>